<dbReference type="Proteomes" id="UP000625079">
    <property type="component" value="Unassembled WGS sequence"/>
</dbReference>
<evidence type="ECO:0008006" key="3">
    <source>
        <dbReference type="Google" id="ProtNLM"/>
    </source>
</evidence>
<reference evidence="1" key="1">
    <citation type="journal article" date="2014" name="Int. J. Syst. Evol. Microbiol.">
        <title>Complete genome sequence of Corynebacterium casei LMG S-19264T (=DSM 44701T), isolated from a smear-ripened cheese.</title>
        <authorList>
            <consortium name="US DOE Joint Genome Institute (JGI-PGF)"/>
            <person name="Walter F."/>
            <person name="Albersmeier A."/>
            <person name="Kalinowski J."/>
            <person name="Ruckert C."/>
        </authorList>
    </citation>
    <scope>NUCLEOTIDE SEQUENCE</scope>
    <source>
        <strain evidence="1">CGMCC 1.15034</strain>
    </source>
</reference>
<name>A0AA88BCU8_9BRAD</name>
<comment type="caution">
    <text evidence="1">The sequence shown here is derived from an EMBL/GenBank/DDBJ whole genome shotgun (WGS) entry which is preliminary data.</text>
</comment>
<dbReference type="EMBL" id="BMHC01000041">
    <property type="protein sequence ID" value="GGI34220.1"/>
    <property type="molecule type" value="Genomic_DNA"/>
</dbReference>
<proteinExistence type="predicted"/>
<accession>A0AA88BCU8</accession>
<protein>
    <recommendedName>
        <fullName evidence="3">Group II intron maturase-specific domain-containing protein</fullName>
    </recommendedName>
</protein>
<organism evidence="1 2">
    <name type="scientific">Bradyrhizobium guangdongense</name>
    <dbReference type="NCBI Taxonomy" id="1325090"/>
    <lineage>
        <taxon>Bacteria</taxon>
        <taxon>Pseudomonadati</taxon>
        <taxon>Pseudomonadota</taxon>
        <taxon>Alphaproteobacteria</taxon>
        <taxon>Hyphomicrobiales</taxon>
        <taxon>Nitrobacteraceae</taxon>
        <taxon>Bradyrhizobium</taxon>
    </lineage>
</organism>
<dbReference type="AlphaFoldDB" id="A0AA88BCU8"/>
<reference evidence="1" key="2">
    <citation type="submission" date="2022-12" db="EMBL/GenBank/DDBJ databases">
        <authorList>
            <person name="Sun Q."/>
            <person name="Zhou Y."/>
        </authorList>
    </citation>
    <scope>NUCLEOTIDE SEQUENCE</scope>
    <source>
        <strain evidence="1">CGMCC 1.15034</strain>
    </source>
</reference>
<gene>
    <name evidence="1" type="ORF">GCM10010987_78310</name>
</gene>
<dbReference type="RefSeq" id="WP_164934318.1">
    <property type="nucleotide sequence ID" value="NZ_BMHC01000041.1"/>
</dbReference>
<evidence type="ECO:0000313" key="2">
    <source>
        <dbReference type="Proteomes" id="UP000625079"/>
    </source>
</evidence>
<evidence type="ECO:0000313" key="1">
    <source>
        <dbReference type="EMBL" id="GGI34220.1"/>
    </source>
</evidence>
<sequence length="54" mass="6590">MARYINQTLGIWLKRKYKRFHHRLGRARLFLEKIVRENRRLFVHWQLGGGGKLA</sequence>